<dbReference type="SUPFAM" id="SSF52540">
    <property type="entry name" value="P-loop containing nucleoside triphosphate hydrolases"/>
    <property type="match status" value="1"/>
</dbReference>
<sequence>MSQELLEEALNAFIFKYKGTYFLKDLTSPEFVDAIEHMEVRENDVFLVTYPKSGTVWTQQVLSLILNEGHRNGTENIDNLERAPWIEYNIRNYDYNSRPSPRLFSSHLPYYLMPKDLKFRMGKVIYVCRNPKDAMVSFYHFYKVFPKLNYSIDWETFVDLYMSGRVISGSWFDHVRGWYTHKEDFNILFITFEEMKKDLRAAVLKICKFLNVNLDEKAIDTVVEKATFKNMKHDPLANYTFFPRDILDQSKGDFLRKGTVGDWKNLLTVAQSEKIDQMFKENLGDLPVRFLWDIKVIAS</sequence>
<organism evidence="7 8">
    <name type="scientific">Engystomops pustulosus</name>
    <name type="common">Tungara frog</name>
    <name type="synonym">Physalaemus pustulosus</name>
    <dbReference type="NCBI Taxonomy" id="76066"/>
    <lineage>
        <taxon>Eukaryota</taxon>
        <taxon>Metazoa</taxon>
        <taxon>Chordata</taxon>
        <taxon>Craniata</taxon>
        <taxon>Vertebrata</taxon>
        <taxon>Euteleostomi</taxon>
        <taxon>Amphibia</taxon>
        <taxon>Batrachia</taxon>
        <taxon>Anura</taxon>
        <taxon>Neobatrachia</taxon>
        <taxon>Hyloidea</taxon>
        <taxon>Leptodactylidae</taxon>
        <taxon>Leiuperinae</taxon>
        <taxon>Engystomops</taxon>
    </lineage>
</organism>
<evidence type="ECO:0000313" key="8">
    <source>
        <dbReference type="Proteomes" id="UP000824782"/>
    </source>
</evidence>
<dbReference type="Pfam" id="PF00685">
    <property type="entry name" value="Sulfotransfer_1"/>
    <property type="match status" value="1"/>
</dbReference>
<dbReference type="EMBL" id="WNYA01000003">
    <property type="protein sequence ID" value="KAG8582533.1"/>
    <property type="molecule type" value="Genomic_DNA"/>
</dbReference>
<evidence type="ECO:0000256" key="5">
    <source>
        <dbReference type="RuleBase" id="RU361155"/>
    </source>
</evidence>
<proteinExistence type="inferred from homology"/>
<evidence type="ECO:0000256" key="3">
    <source>
        <dbReference type="ARBA" id="ARBA00022490"/>
    </source>
</evidence>
<dbReference type="FunFam" id="3.40.50.300:FF:000433">
    <property type="entry name" value="Estrogen sulfotransferase"/>
    <property type="match status" value="1"/>
</dbReference>
<dbReference type="EC" id="2.8.2.-" evidence="5"/>
<dbReference type="Proteomes" id="UP000824782">
    <property type="component" value="Unassembled WGS sequence"/>
</dbReference>
<dbReference type="AlphaFoldDB" id="A0AAV7CDW8"/>
<evidence type="ECO:0000256" key="2">
    <source>
        <dbReference type="ARBA" id="ARBA00005771"/>
    </source>
</evidence>
<dbReference type="InterPro" id="IPR000863">
    <property type="entry name" value="Sulfotransferase_dom"/>
</dbReference>
<protein>
    <recommendedName>
        <fullName evidence="5">Sulfotransferase</fullName>
        <ecNumber evidence="5">2.8.2.-</ecNumber>
    </recommendedName>
</protein>
<evidence type="ECO:0000256" key="1">
    <source>
        <dbReference type="ARBA" id="ARBA00004496"/>
    </source>
</evidence>
<keyword evidence="3" id="KW-0963">Cytoplasm</keyword>
<evidence type="ECO:0000256" key="4">
    <source>
        <dbReference type="ARBA" id="ARBA00022679"/>
    </source>
</evidence>
<dbReference type="InterPro" id="IPR027417">
    <property type="entry name" value="P-loop_NTPase"/>
</dbReference>
<comment type="similarity">
    <text evidence="2 5">Belongs to the sulfotransferase 1 family.</text>
</comment>
<comment type="caution">
    <text evidence="7">The sequence shown here is derived from an EMBL/GenBank/DDBJ whole genome shotgun (WGS) entry which is preliminary data.</text>
</comment>
<comment type="subcellular location">
    <subcellularLocation>
        <location evidence="1">Cytoplasm</location>
    </subcellularLocation>
</comment>
<accession>A0AAV7CDW8</accession>
<evidence type="ECO:0000259" key="6">
    <source>
        <dbReference type="Pfam" id="PF00685"/>
    </source>
</evidence>
<keyword evidence="8" id="KW-1185">Reference proteome</keyword>
<dbReference type="Gene3D" id="3.40.50.300">
    <property type="entry name" value="P-loop containing nucleotide triphosphate hydrolases"/>
    <property type="match status" value="1"/>
</dbReference>
<gene>
    <name evidence="7" type="ORF">GDO81_008094</name>
</gene>
<evidence type="ECO:0000313" key="7">
    <source>
        <dbReference type="EMBL" id="KAG8582533.1"/>
    </source>
</evidence>
<feature type="domain" description="Sulfotransferase" evidence="6">
    <location>
        <begin position="43"/>
        <end position="286"/>
    </location>
</feature>
<name>A0AAV7CDW8_ENGPU</name>
<dbReference type="PANTHER" id="PTHR11783">
    <property type="entry name" value="SULFOTRANSFERASE SULT"/>
    <property type="match status" value="1"/>
</dbReference>
<reference evidence="7" key="1">
    <citation type="thesis" date="2020" institute="ProQuest LLC" country="789 East Eisenhower Parkway, Ann Arbor, MI, USA">
        <title>Comparative Genomics and Chromosome Evolution.</title>
        <authorList>
            <person name="Mudd A.B."/>
        </authorList>
    </citation>
    <scope>NUCLEOTIDE SEQUENCE</scope>
    <source>
        <strain evidence="7">237g6f4</strain>
        <tissue evidence="7">Blood</tissue>
    </source>
</reference>
<keyword evidence="4 5" id="KW-0808">Transferase</keyword>
<dbReference type="GO" id="GO:0008146">
    <property type="term" value="F:sulfotransferase activity"/>
    <property type="evidence" value="ECO:0007669"/>
    <property type="project" value="InterPro"/>
</dbReference>
<dbReference type="GO" id="GO:0005737">
    <property type="term" value="C:cytoplasm"/>
    <property type="evidence" value="ECO:0007669"/>
    <property type="project" value="UniProtKB-SubCell"/>
</dbReference>